<dbReference type="AlphaFoldDB" id="A0A9N7NGZ4"/>
<reference evidence="2" key="1">
    <citation type="submission" date="2019-12" db="EMBL/GenBank/DDBJ databases">
        <authorList>
            <person name="Scholes J."/>
        </authorList>
    </citation>
    <scope>NUCLEOTIDE SEQUENCE</scope>
</reference>
<sequence length="232" mass="25025">PARTRLRASAPHARAILRAILSLPSLCAYAPSTPMPSRCRTPAFALHPRAFLRARFQSILSRACRRVPVFPRTLPACTPNARASPPDPRLSPIRPSATPVQPSCSPGSITTSASFPPPLSTSLSSRIEAISKLFISASRLFPFASSCAYLCERVSSSRVYPLLCTRHPSTASCSRGLVPLLMCLSSSHTSSYPPLGPCVRRFGPIFSLLGSSRLLVFRVARARNPLPHHASS</sequence>
<feature type="non-terminal residue" evidence="2">
    <location>
        <position position="232"/>
    </location>
</feature>
<name>A0A9N7NGZ4_STRHE</name>
<feature type="non-terminal residue" evidence="2">
    <location>
        <position position="1"/>
    </location>
</feature>
<dbReference type="EMBL" id="CACSLK010027843">
    <property type="protein sequence ID" value="CAA0834152.1"/>
    <property type="molecule type" value="Genomic_DNA"/>
</dbReference>
<keyword evidence="3" id="KW-1185">Reference proteome</keyword>
<dbReference type="Proteomes" id="UP001153555">
    <property type="component" value="Unassembled WGS sequence"/>
</dbReference>
<evidence type="ECO:0000313" key="3">
    <source>
        <dbReference type="Proteomes" id="UP001153555"/>
    </source>
</evidence>
<gene>
    <name evidence="2" type="ORF">SHERM_29392</name>
</gene>
<evidence type="ECO:0000256" key="1">
    <source>
        <dbReference type="SAM" id="MobiDB-lite"/>
    </source>
</evidence>
<organism evidence="2 3">
    <name type="scientific">Striga hermonthica</name>
    <name type="common">Purple witchweed</name>
    <name type="synonym">Buchnera hermonthica</name>
    <dbReference type="NCBI Taxonomy" id="68872"/>
    <lineage>
        <taxon>Eukaryota</taxon>
        <taxon>Viridiplantae</taxon>
        <taxon>Streptophyta</taxon>
        <taxon>Embryophyta</taxon>
        <taxon>Tracheophyta</taxon>
        <taxon>Spermatophyta</taxon>
        <taxon>Magnoliopsida</taxon>
        <taxon>eudicotyledons</taxon>
        <taxon>Gunneridae</taxon>
        <taxon>Pentapetalae</taxon>
        <taxon>asterids</taxon>
        <taxon>lamiids</taxon>
        <taxon>Lamiales</taxon>
        <taxon>Orobanchaceae</taxon>
        <taxon>Buchnereae</taxon>
        <taxon>Striga</taxon>
    </lineage>
</organism>
<evidence type="ECO:0000313" key="2">
    <source>
        <dbReference type="EMBL" id="CAA0834152.1"/>
    </source>
</evidence>
<proteinExistence type="predicted"/>
<comment type="caution">
    <text evidence="2">The sequence shown here is derived from an EMBL/GenBank/DDBJ whole genome shotgun (WGS) entry which is preliminary data.</text>
</comment>
<feature type="region of interest" description="Disordered" evidence="1">
    <location>
        <begin position="78"/>
        <end position="99"/>
    </location>
</feature>
<accession>A0A9N7NGZ4</accession>
<protein>
    <submittedName>
        <fullName evidence="2">Uncharacterized protein</fullName>
    </submittedName>
</protein>